<feature type="domain" description="GAE" evidence="11">
    <location>
        <begin position="433"/>
        <end position="554"/>
    </location>
</feature>
<reference evidence="13" key="1">
    <citation type="submission" date="2025-08" db="UniProtKB">
        <authorList>
            <consortium name="Ensembl"/>
        </authorList>
    </citation>
    <scope>IDENTIFICATION</scope>
</reference>
<dbReference type="PANTHER" id="PTHR45905:SF4">
    <property type="entry name" value="ADP-RIBOSYLATION FACTOR-BINDING PROTEIN GGA1"/>
    <property type="match status" value="1"/>
</dbReference>
<evidence type="ECO:0000256" key="3">
    <source>
        <dbReference type="ARBA" id="ARBA00008099"/>
    </source>
</evidence>
<dbReference type="InterPro" id="IPR008153">
    <property type="entry name" value="GAE_dom"/>
</dbReference>
<sequence>MAAPPEEESLESRVNKATNPLNKEADWDSIQGFCEQLNNEPEGPQLATRLLAHKIQSPQEWEAMQALMVLEMCMKNCGKRFHNEVGKFRFLNELIKVVSPKYLGTRAPEPVKKKVLEVMFSWTVGLSDEPKIADAYQMLKKQGIVKHDPVLPDEPLPPPPPRTKSVIFEDEEKSKSAPAFLLWDNLFILLQCSECVCSVTVIQDQKRMEKVSKRVNAIQEVKESVGLLTQLLGDYSKESNSQSNQELIKDLYQSCEKMRPTLFRLASDTEDNDEALADILQANDSLTQVINLYRQLVKGEEVNGDSTAMPTLPGERERERPSVGSRPEPAGVSEGQTQCSTHSQHVHISDALLSPSHRDKLQPQSRPTLRDLQTKSSTNTTSTSTPSPVLAFPSEQPGSLLDSLPSLGPPTPAPQNDISLANVTVPLESIKPSSLLPVTVFDKHSLRVLFHFARDSPPSRPDVLVVIISMLSSAPIPVTNIRFQSAVPKVMKVKLQPPSGTDLPAFNPILPPAAITQVLLLANPHKEMVRLRYKLTFDLGEESHDESGDVEQFPPPDTWGNL</sequence>
<dbReference type="GO" id="GO:0031901">
    <property type="term" value="C:early endosome membrane"/>
    <property type="evidence" value="ECO:0007669"/>
    <property type="project" value="UniProtKB-SubCell"/>
</dbReference>
<evidence type="ECO:0000256" key="1">
    <source>
        <dbReference type="ARBA" id="ARBA00004150"/>
    </source>
</evidence>
<evidence type="ECO:0000259" key="11">
    <source>
        <dbReference type="PROSITE" id="PS50180"/>
    </source>
</evidence>
<feature type="region of interest" description="Disordered" evidence="9">
    <location>
        <begin position="303"/>
        <end position="417"/>
    </location>
</feature>
<dbReference type="InterPro" id="IPR027422">
    <property type="entry name" value="GGA1-3"/>
</dbReference>
<organism evidence="13 14">
    <name type="scientific">Salmo trutta</name>
    <name type="common">Brown trout</name>
    <dbReference type="NCBI Taxonomy" id="8032"/>
    <lineage>
        <taxon>Eukaryota</taxon>
        <taxon>Metazoa</taxon>
        <taxon>Chordata</taxon>
        <taxon>Craniata</taxon>
        <taxon>Vertebrata</taxon>
        <taxon>Euteleostomi</taxon>
        <taxon>Actinopterygii</taxon>
        <taxon>Neopterygii</taxon>
        <taxon>Teleostei</taxon>
        <taxon>Protacanthopterygii</taxon>
        <taxon>Salmoniformes</taxon>
        <taxon>Salmonidae</taxon>
        <taxon>Salmoninae</taxon>
        <taxon>Salmo</taxon>
    </lineage>
</organism>
<reference evidence="13" key="2">
    <citation type="submission" date="2025-09" db="UniProtKB">
        <authorList>
            <consortium name="Ensembl"/>
        </authorList>
    </citation>
    <scope>IDENTIFICATION</scope>
</reference>
<dbReference type="Pfam" id="PF02883">
    <property type="entry name" value="Alpha_adaptinC2"/>
    <property type="match status" value="1"/>
</dbReference>
<dbReference type="GO" id="GO:0006886">
    <property type="term" value="P:intracellular protein transport"/>
    <property type="evidence" value="ECO:0007669"/>
    <property type="project" value="InterPro"/>
</dbReference>
<dbReference type="InterPro" id="IPR008152">
    <property type="entry name" value="Clathrin_a/b/g-adaptin_app_Ig"/>
</dbReference>
<dbReference type="SMART" id="SM00809">
    <property type="entry name" value="Alpha_adaptinC2"/>
    <property type="match status" value="1"/>
</dbReference>
<dbReference type="Gene3D" id="2.60.40.1230">
    <property type="match status" value="1"/>
</dbReference>
<dbReference type="SMART" id="SM00288">
    <property type="entry name" value="VHS"/>
    <property type="match status" value="1"/>
</dbReference>
<feature type="compositionally biased region" description="Low complexity" evidence="9">
    <location>
        <begin position="397"/>
        <end position="406"/>
    </location>
</feature>
<dbReference type="GO" id="GO:0005802">
    <property type="term" value="C:trans-Golgi network"/>
    <property type="evidence" value="ECO:0007669"/>
    <property type="project" value="InterPro"/>
</dbReference>
<keyword evidence="6" id="KW-0832">Ubl conjugation</keyword>
<dbReference type="CDD" id="cd14239">
    <property type="entry name" value="GAT_GGA1_GGA2"/>
    <property type="match status" value="1"/>
</dbReference>
<comment type="similarity">
    <text evidence="3">Belongs to the GGA protein family.</text>
</comment>
<dbReference type="SUPFAM" id="SSF89009">
    <property type="entry name" value="GAT-like domain"/>
    <property type="match status" value="1"/>
</dbReference>
<dbReference type="PROSITE" id="PS50179">
    <property type="entry name" value="VHS"/>
    <property type="match status" value="1"/>
</dbReference>
<dbReference type="Gene3D" id="1.20.58.160">
    <property type="match status" value="1"/>
</dbReference>
<dbReference type="PROSITE" id="PS50180">
    <property type="entry name" value="GAE"/>
    <property type="match status" value="1"/>
</dbReference>
<dbReference type="PANTHER" id="PTHR45905">
    <property type="entry name" value="GOLGI-LOCALIZED, GAMMA-ADAPTIN EAR CONTAINING, ARF BINDING PROTEIN"/>
    <property type="match status" value="1"/>
</dbReference>
<dbReference type="FunFam" id="2.60.40.1230:FF:000001">
    <property type="entry name" value="ADP-ribosylation factor-binding protein GGA1 isoform 1"/>
    <property type="match status" value="1"/>
</dbReference>
<feature type="region of interest" description="Disordered" evidence="9">
    <location>
        <begin position="1"/>
        <end position="23"/>
    </location>
</feature>
<dbReference type="GO" id="GO:0031267">
    <property type="term" value="F:small GTPase binding"/>
    <property type="evidence" value="ECO:0007669"/>
    <property type="project" value="InterPro"/>
</dbReference>
<dbReference type="AlphaFoldDB" id="A0A674BFL4"/>
<dbReference type="Proteomes" id="UP000472277">
    <property type="component" value="Chromosome 14"/>
</dbReference>
<feature type="domain" description="GAT" evidence="12">
    <location>
        <begin position="171"/>
        <end position="298"/>
    </location>
</feature>
<accession>A0A674BFL4</accession>
<dbReference type="InterPro" id="IPR013041">
    <property type="entry name" value="Clathrin_app_Ig-like_sf"/>
</dbReference>
<feature type="compositionally biased region" description="Low complexity" evidence="9">
    <location>
        <begin position="376"/>
        <end position="388"/>
    </location>
</feature>
<evidence type="ECO:0000259" key="10">
    <source>
        <dbReference type="PROSITE" id="PS50179"/>
    </source>
</evidence>
<comment type="subcellular location">
    <subcellularLocation>
        <location evidence="2">Early endosome membrane</location>
        <topology evidence="2">Peripheral membrane protein</topology>
    </subcellularLocation>
    <subcellularLocation>
        <location evidence="1">Golgi apparatus</location>
        <location evidence="1">trans-Golgi network membrane</location>
        <topology evidence="1">Peripheral membrane protein</topology>
    </subcellularLocation>
</comment>
<dbReference type="FunFam" id="1.25.40.90:FF:000011">
    <property type="entry name" value="ADP-ribosylation factor-binding protein GGA3 isoform X1"/>
    <property type="match status" value="1"/>
</dbReference>
<keyword evidence="8" id="KW-0333">Golgi apparatus</keyword>
<dbReference type="Gene3D" id="1.25.40.90">
    <property type="match status" value="1"/>
</dbReference>
<dbReference type="InterPro" id="IPR038425">
    <property type="entry name" value="GAT_sf"/>
</dbReference>
<dbReference type="OMA" id="VICGWEL"/>
<dbReference type="InterPro" id="IPR008942">
    <property type="entry name" value="ENTH_VHS"/>
</dbReference>
<feature type="domain" description="VHS" evidence="10">
    <location>
        <begin position="17"/>
        <end position="147"/>
    </location>
</feature>
<evidence type="ECO:0000313" key="14">
    <source>
        <dbReference type="Proteomes" id="UP000472277"/>
    </source>
</evidence>
<gene>
    <name evidence="13" type="primary">GGA1</name>
    <name evidence="13" type="synonym">LOC115147324</name>
</gene>
<keyword evidence="14" id="KW-1185">Reference proteome</keyword>
<feature type="compositionally biased region" description="Polar residues" evidence="9">
    <location>
        <begin position="334"/>
        <end position="343"/>
    </location>
</feature>
<dbReference type="SUPFAM" id="SSF48464">
    <property type="entry name" value="ENTH/VHS domain"/>
    <property type="match status" value="1"/>
</dbReference>
<dbReference type="SUPFAM" id="SSF49348">
    <property type="entry name" value="Clathrin adaptor appendage domain"/>
    <property type="match status" value="1"/>
</dbReference>
<dbReference type="InterPro" id="IPR004152">
    <property type="entry name" value="GAT_dom"/>
</dbReference>
<protein>
    <submittedName>
        <fullName evidence="13">Golgi-associated, gamma adaptin ear containing, ARF binding protein 1</fullName>
    </submittedName>
</protein>
<evidence type="ECO:0000256" key="8">
    <source>
        <dbReference type="ARBA" id="ARBA00023034"/>
    </source>
</evidence>
<evidence type="ECO:0000256" key="5">
    <source>
        <dbReference type="ARBA" id="ARBA00022753"/>
    </source>
</evidence>
<dbReference type="GO" id="GO:0035091">
    <property type="term" value="F:phosphatidylinositol binding"/>
    <property type="evidence" value="ECO:0007669"/>
    <property type="project" value="InterPro"/>
</dbReference>
<evidence type="ECO:0000256" key="4">
    <source>
        <dbReference type="ARBA" id="ARBA00022448"/>
    </source>
</evidence>
<keyword evidence="4" id="KW-0813">Transport</keyword>
<evidence type="ECO:0000256" key="9">
    <source>
        <dbReference type="SAM" id="MobiDB-lite"/>
    </source>
</evidence>
<dbReference type="Pfam" id="PF03127">
    <property type="entry name" value="GAT"/>
    <property type="match status" value="1"/>
</dbReference>
<keyword evidence="7" id="KW-0653">Protein transport</keyword>
<dbReference type="Pfam" id="PF00790">
    <property type="entry name" value="VHS"/>
    <property type="match status" value="1"/>
</dbReference>
<evidence type="ECO:0000259" key="12">
    <source>
        <dbReference type="PROSITE" id="PS50909"/>
    </source>
</evidence>
<evidence type="ECO:0000256" key="6">
    <source>
        <dbReference type="ARBA" id="ARBA00022843"/>
    </source>
</evidence>
<evidence type="ECO:0000313" key="13">
    <source>
        <dbReference type="Ensembl" id="ENSSTUP00000069806.1"/>
    </source>
</evidence>
<dbReference type="GO" id="GO:0034394">
    <property type="term" value="P:protein localization to cell surface"/>
    <property type="evidence" value="ECO:0007669"/>
    <property type="project" value="TreeGrafter"/>
</dbReference>
<evidence type="ECO:0000256" key="2">
    <source>
        <dbReference type="ARBA" id="ARBA00004220"/>
    </source>
</evidence>
<evidence type="ECO:0000256" key="7">
    <source>
        <dbReference type="ARBA" id="ARBA00022927"/>
    </source>
</evidence>
<dbReference type="GeneTree" id="ENSGT00940000156448"/>
<dbReference type="Ensembl" id="ENSSTUT00000074153.1">
    <property type="protein sequence ID" value="ENSSTUP00000069806.1"/>
    <property type="gene ID" value="ENSSTUG00000030442.1"/>
</dbReference>
<name>A0A674BFL4_SALTR</name>
<dbReference type="InterPro" id="IPR002014">
    <property type="entry name" value="VHS_dom"/>
</dbReference>
<keyword evidence="5" id="KW-0967">Endosome</keyword>
<proteinExistence type="inferred from homology"/>
<dbReference type="GO" id="GO:0006893">
    <property type="term" value="P:Golgi to plasma membrane transport"/>
    <property type="evidence" value="ECO:0007669"/>
    <property type="project" value="TreeGrafter"/>
</dbReference>
<dbReference type="PROSITE" id="PS50909">
    <property type="entry name" value="GAT"/>
    <property type="match status" value="1"/>
</dbReference>
<dbReference type="GO" id="GO:0043130">
    <property type="term" value="F:ubiquitin binding"/>
    <property type="evidence" value="ECO:0007669"/>
    <property type="project" value="InterPro"/>
</dbReference>